<proteinExistence type="predicted"/>
<dbReference type="AlphaFoldDB" id="A0A3L0VX70"/>
<dbReference type="EMBL" id="RNRV01000123">
    <property type="protein sequence ID" value="MHO07212.1"/>
    <property type="molecule type" value="Genomic_DNA"/>
</dbReference>
<name>A0A3L0VX70_ECOLX</name>
<accession>A0A3L0VX70</accession>
<sequence>MVSNPERITGVIKGGYETECFFIYDGKHPWSILKRDDGHYYMAYYPEGQDIYELSKISSDDWNYASILCVSYTSQELGTKEAIESMAELYNIVNQKLYGMDDVLDDIINSDELF</sequence>
<evidence type="ECO:0000313" key="1">
    <source>
        <dbReference type="EMBL" id="MHO04462.1"/>
    </source>
</evidence>
<evidence type="ECO:0000313" key="2">
    <source>
        <dbReference type="EMBL" id="MHO07212.1"/>
    </source>
</evidence>
<protein>
    <submittedName>
        <fullName evidence="1">Uncharacterized protein</fullName>
    </submittedName>
</protein>
<organism evidence="1">
    <name type="scientific">Escherichia coli</name>
    <dbReference type="NCBI Taxonomy" id="562"/>
    <lineage>
        <taxon>Bacteria</taxon>
        <taxon>Pseudomonadati</taxon>
        <taxon>Pseudomonadota</taxon>
        <taxon>Gammaproteobacteria</taxon>
        <taxon>Enterobacterales</taxon>
        <taxon>Enterobacteriaceae</taxon>
        <taxon>Escherichia</taxon>
    </lineage>
</organism>
<dbReference type="EMBL" id="RNRV01000012">
    <property type="protein sequence ID" value="MHO04462.1"/>
    <property type="molecule type" value="Genomic_DNA"/>
</dbReference>
<reference evidence="1" key="1">
    <citation type="submission" date="2018-10" db="EMBL/GenBank/DDBJ databases">
        <authorList>
            <consortium name="NARMS: The National Antimicrobial Resistance Monitoring System"/>
        </authorList>
    </citation>
    <scope>NUCLEOTIDE SEQUENCE [LARGE SCALE GENOMIC DNA]</scope>
    <source>
        <strain evidence="1">CVM N17EC0388</strain>
    </source>
</reference>
<gene>
    <name evidence="1" type="ORF">D9F05_08770</name>
    <name evidence="2" type="ORF">D9F05_23345</name>
</gene>
<comment type="caution">
    <text evidence="1">The sequence shown here is derived from an EMBL/GenBank/DDBJ whole genome shotgun (WGS) entry which is preliminary data.</text>
</comment>